<gene>
    <name evidence="5" type="primary">nbzR</name>
</gene>
<keyword evidence="2" id="KW-0238">DNA-binding</keyword>
<keyword evidence="5" id="KW-0614">Plasmid</keyword>
<evidence type="ECO:0000256" key="2">
    <source>
        <dbReference type="ARBA" id="ARBA00023125"/>
    </source>
</evidence>
<dbReference type="Pfam" id="PF12802">
    <property type="entry name" value="MarR_2"/>
    <property type="match status" value="1"/>
</dbReference>
<accession>Q9AH34</accession>
<reference evidence="5" key="1">
    <citation type="journal article" date="2000" name="J. Bacteriol.">
        <title>Identification and characterization of the nitrobenzene catabolic plasmids pNB1 and pNB2 in Pseudomonas putida HS12.</title>
        <authorList>
            <person name="Park H.S."/>
            <person name="Kim H.S."/>
        </authorList>
    </citation>
    <scope>NUCLEOTIDE SEQUENCE</scope>
    <source>
        <plasmid evidence="5">pNB1</plasmid>
    </source>
</reference>
<proteinExistence type="predicted"/>
<dbReference type="PANTHER" id="PTHR42756:SF1">
    <property type="entry name" value="TRANSCRIPTIONAL REPRESSOR OF EMRAB OPERON"/>
    <property type="match status" value="1"/>
</dbReference>
<dbReference type="PROSITE" id="PS50995">
    <property type="entry name" value="HTH_MARR_2"/>
    <property type="match status" value="1"/>
</dbReference>
<sequence length="196" mass="21886">MVRTHTKLVATPLVMLPGVRHQQKTSQIMSSTLKKTAAPSKLPVSLSPECQKLVDRFHLEEVASHLLRRAHFLAEDLFNAEFGAEGITPRQKAALVVVSQNSGLTQNALAGLLFMDRNTVAEMVKRLCTNGLISRVSAKNDQRAYGLYLTADGAELLDRVLPRDFDVEKKLLERLLEEYRSLFLKCLKLMVTPDNG</sequence>
<protein>
    <submittedName>
        <fullName evidence="5">Aminophenol operon repressor</fullName>
    </submittedName>
</protein>
<dbReference type="InterPro" id="IPR000835">
    <property type="entry name" value="HTH_MarR-typ"/>
</dbReference>
<dbReference type="SUPFAM" id="SSF46785">
    <property type="entry name" value="Winged helix' DNA-binding domain"/>
    <property type="match status" value="1"/>
</dbReference>
<dbReference type="InterPro" id="IPR036388">
    <property type="entry name" value="WH-like_DNA-bd_sf"/>
</dbReference>
<dbReference type="PANTHER" id="PTHR42756">
    <property type="entry name" value="TRANSCRIPTIONAL REGULATOR, MARR"/>
    <property type="match status" value="1"/>
</dbReference>
<dbReference type="AlphaFoldDB" id="Q9AH34"/>
<reference evidence="5" key="2">
    <citation type="submission" date="2000-11" db="EMBL/GenBank/DDBJ databases">
        <title>Modular type gene transfer is an efficient way of expanding metabolic capabilities in bacteria.</title>
        <authorList>
            <person name="Park H.-S."/>
            <person name="Kim H.-S."/>
        </authorList>
    </citation>
    <scope>NUCLEOTIDE SEQUENCE</scope>
    <source>
        <plasmid evidence="5">pNB1</plasmid>
    </source>
</reference>
<organism evidence="5">
    <name type="scientific">Pseudomonas putida</name>
    <name type="common">Arthrobacter siderocapsulatus</name>
    <dbReference type="NCBI Taxonomy" id="303"/>
    <lineage>
        <taxon>Bacteria</taxon>
        <taxon>Pseudomonadati</taxon>
        <taxon>Pseudomonadota</taxon>
        <taxon>Gammaproteobacteria</taxon>
        <taxon>Pseudomonadales</taxon>
        <taxon>Pseudomonadaceae</taxon>
        <taxon>Pseudomonas</taxon>
    </lineage>
</organism>
<dbReference type="EMBL" id="AF319593">
    <property type="protein sequence ID" value="AAK26517.1"/>
    <property type="molecule type" value="Genomic_DNA"/>
</dbReference>
<feature type="domain" description="HTH marR-type" evidence="4">
    <location>
        <begin position="59"/>
        <end position="192"/>
    </location>
</feature>
<dbReference type="SMART" id="SM00347">
    <property type="entry name" value="HTH_MARR"/>
    <property type="match status" value="1"/>
</dbReference>
<dbReference type="InterPro" id="IPR036390">
    <property type="entry name" value="WH_DNA-bd_sf"/>
</dbReference>
<evidence type="ECO:0000259" key="4">
    <source>
        <dbReference type="PROSITE" id="PS50995"/>
    </source>
</evidence>
<geneLocation type="plasmid" evidence="5">
    <name>pNB1</name>
</geneLocation>
<dbReference type="Gene3D" id="1.10.10.10">
    <property type="entry name" value="Winged helix-like DNA-binding domain superfamily/Winged helix DNA-binding domain"/>
    <property type="match status" value="1"/>
</dbReference>
<evidence type="ECO:0000256" key="1">
    <source>
        <dbReference type="ARBA" id="ARBA00023015"/>
    </source>
</evidence>
<dbReference type="GO" id="GO:0003677">
    <property type="term" value="F:DNA binding"/>
    <property type="evidence" value="ECO:0007669"/>
    <property type="project" value="UniProtKB-KW"/>
</dbReference>
<name>Q9AH34_PSEPU</name>
<keyword evidence="1" id="KW-0805">Transcription regulation</keyword>
<evidence type="ECO:0000313" key="5">
    <source>
        <dbReference type="EMBL" id="AAK26517.1"/>
    </source>
</evidence>
<dbReference type="GO" id="GO:0003700">
    <property type="term" value="F:DNA-binding transcription factor activity"/>
    <property type="evidence" value="ECO:0007669"/>
    <property type="project" value="InterPro"/>
</dbReference>
<keyword evidence="3" id="KW-0804">Transcription</keyword>
<evidence type="ECO:0000256" key="3">
    <source>
        <dbReference type="ARBA" id="ARBA00023163"/>
    </source>
</evidence>